<dbReference type="AlphaFoldDB" id="A0A5E4M6T1"/>
<dbReference type="Proteomes" id="UP000325440">
    <property type="component" value="Unassembled WGS sequence"/>
</dbReference>
<dbReference type="EMBL" id="CABPRJ010000035">
    <property type="protein sequence ID" value="VVC26466.1"/>
    <property type="molecule type" value="Genomic_DNA"/>
</dbReference>
<keyword evidence="3" id="KW-1185">Reference proteome</keyword>
<evidence type="ECO:0000313" key="3">
    <source>
        <dbReference type="Proteomes" id="UP000325440"/>
    </source>
</evidence>
<sequence>MPILVVTGRPQIRNSKRSPGWRAMPAREKDWGHGLRGRRSLMAREVNIAYCNVVYWYLKQLKNKQYPFESFLCVLTIGHCAFRSRCVQTSTYFRNIYSKYSNFRTF</sequence>
<evidence type="ECO:0000313" key="1">
    <source>
        <dbReference type="EMBL" id="VVC26466.1"/>
    </source>
</evidence>
<protein>
    <submittedName>
        <fullName evidence="2">Uncharacterized protein</fullName>
    </submittedName>
</protein>
<organism evidence="2 3">
    <name type="scientific">Cinara cedri</name>
    <dbReference type="NCBI Taxonomy" id="506608"/>
    <lineage>
        <taxon>Eukaryota</taxon>
        <taxon>Metazoa</taxon>
        <taxon>Ecdysozoa</taxon>
        <taxon>Arthropoda</taxon>
        <taxon>Hexapoda</taxon>
        <taxon>Insecta</taxon>
        <taxon>Pterygota</taxon>
        <taxon>Neoptera</taxon>
        <taxon>Paraneoptera</taxon>
        <taxon>Hemiptera</taxon>
        <taxon>Sternorrhyncha</taxon>
        <taxon>Aphidomorpha</taxon>
        <taxon>Aphidoidea</taxon>
        <taxon>Aphididae</taxon>
        <taxon>Lachninae</taxon>
        <taxon>Cinara</taxon>
    </lineage>
</organism>
<reference evidence="2 3" key="1">
    <citation type="submission" date="2019-08" db="EMBL/GenBank/DDBJ databases">
        <authorList>
            <person name="Alioto T."/>
            <person name="Alioto T."/>
            <person name="Gomez Garrido J."/>
        </authorList>
    </citation>
    <scope>NUCLEOTIDE SEQUENCE [LARGE SCALE GENOMIC DNA]</scope>
</reference>
<proteinExistence type="predicted"/>
<evidence type="ECO:0000313" key="2">
    <source>
        <dbReference type="EMBL" id="VVC26469.1"/>
    </source>
</evidence>
<gene>
    <name evidence="1" type="ORF">CINCED_3A021392</name>
    <name evidence="2" type="ORF">CINCED_3A022562</name>
</gene>
<accession>A0A5E4M6T1</accession>
<name>A0A5E4M6T1_9HEMI</name>
<dbReference type="EMBL" id="CABPRJ010000035">
    <property type="protein sequence ID" value="VVC26469.1"/>
    <property type="molecule type" value="Genomic_DNA"/>
</dbReference>